<evidence type="ECO:0000256" key="1">
    <source>
        <dbReference type="ARBA" id="ARBA00007825"/>
    </source>
</evidence>
<evidence type="ECO:0000313" key="6">
    <source>
        <dbReference type="EMBL" id="SFS78588.1"/>
    </source>
</evidence>
<keyword evidence="3" id="KW-0560">Oxidoreductase</keyword>
<gene>
    <name evidence="6" type="ORF">SAMN05660874_03269</name>
</gene>
<name>A0A1I6SP79_9PSEU</name>
<evidence type="ECO:0000256" key="2">
    <source>
        <dbReference type="ARBA" id="ARBA00022964"/>
    </source>
</evidence>
<dbReference type="PANTHER" id="PTHR33711:SF9">
    <property type="entry name" value="PROTOCATECHUATE 3,4-DIOXYGENASE ALPHA CHAIN"/>
    <property type="match status" value="1"/>
</dbReference>
<dbReference type="EMBL" id="FOZX01000005">
    <property type="protein sequence ID" value="SFS78588.1"/>
    <property type="molecule type" value="Genomic_DNA"/>
</dbReference>
<dbReference type="STRING" id="95161.SAMN05660874_03269"/>
<evidence type="ECO:0000259" key="5">
    <source>
        <dbReference type="PROSITE" id="PS00083"/>
    </source>
</evidence>
<dbReference type="AlphaFoldDB" id="A0A1I6SP79"/>
<feature type="domain" description="Intradiol ring-cleavage dioxygenases" evidence="5">
    <location>
        <begin position="41"/>
        <end position="69"/>
    </location>
</feature>
<dbReference type="Proteomes" id="UP000198852">
    <property type="component" value="Unassembled WGS sequence"/>
</dbReference>
<evidence type="ECO:0000256" key="4">
    <source>
        <dbReference type="SAM" id="MobiDB-lite"/>
    </source>
</evidence>
<dbReference type="SUPFAM" id="SSF49482">
    <property type="entry name" value="Aromatic compound dioxygenase"/>
    <property type="match status" value="1"/>
</dbReference>
<dbReference type="NCBIfam" id="TIGR02423">
    <property type="entry name" value="protocat_alph"/>
    <property type="match status" value="1"/>
</dbReference>
<dbReference type="InterPro" id="IPR000627">
    <property type="entry name" value="Intradiol_dOase_C"/>
</dbReference>
<evidence type="ECO:0000256" key="3">
    <source>
        <dbReference type="ARBA" id="ARBA00023002"/>
    </source>
</evidence>
<dbReference type="GO" id="GO:0018578">
    <property type="term" value="F:protocatechuate 3,4-dioxygenase activity"/>
    <property type="evidence" value="ECO:0007669"/>
    <property type="project" value="InterPro"/>
</dbReference>
<organism evidence="6 7">
    <name type="scientific">Saccharopolyspora flava</name>
    <dbReference type="NCBI Taxonomy" id="95161"/>
    <lineage>
        <taxon>Bacteria</taxon>
        <taxon>Bacillati</taxon>
        <taxon>Actinomycetota</taxon>
        <taxon>Actinomycetes</taxon>
        <taxon>Pseudonocardiales</taxon>
        <taxon>Pseudonocardiaceae</taxon>
        <taxon>Saccharopolyspora</taxon>
    </lineage>
</organism>
<sequence>MGVPATTPSQTVGPFYALPDGILWDDGPELVPADREGAFVLHGVLRDGNGDPVPDGVIEIWQADERGRFDHPDDPRPDSSGWQGFGRCPTDTEGRFRFRTVKPGVLPTPDGRTEAPHIDVTVLARGMLNRVVTRVYFPGEAANDTDPVLPTVPAERRDTLIAAADAEGLRFDIRLQGDGETVFFAV</sequence>
<feature type="compositionally biased region" description="Basic and acidic residues" evidence="4">
    <location>
        <begin position="66"/>
        <end position="77"/>
    </location>
</feature>
<dbReference type="InterPro" id="IPR012786">
    <property type="entry name" value="Protocat_dOase_a"/>
</dbReference>
<accession>A0A1I6SP79</accession>
<dbReference type="RefSeq" id="WP_093418539.1">
    <property type="nucleotide sequence ID" value="NZ_FOZX01000005.1"/>
</dbReference>
<dbReference type="PANTHER" id="PTHR33711">
    <property type="entry name" value="DIOXYGENASE, PUTATIVE (AFU_ORTHOLOGUE AFUA_2G02910)-RELATED"/>
    <property type="match status" value="1"/>
</dbReference>
<dbReference type="OrthoDB" id="4417174at2"/>
<dbReference type="GO" id="GO:0008199">
    <property type="term" value="F:ferric iron binding"/>
    <property type="evidence" value="ECO:0007669"/>
    <property type="project" value="InterPro"/>
</dbReference>
<dbReference type="Pfam" id="PF00775">
    <property type="entry name" value="Dioxygenase_C"/>
    <property type="match status" value="1"/>
</dbReference>
<proteinExistence type="inferred from homology"/>
<dbReference type="Gene3D" id="2.60.130.10">
    <property type="entry name" value="Aromatic compound dioxygenase"/>
    <property type="match status" value="1"/>
</dbReference>
<evidence type="ECO:0000313" key="7">
    <source>
        <dbReference type="Proteomes" id="UP000198852"/>
    </source>
</evidence>
<dbReference type="InterPro" id="IPR015889">
    <property type="entry name" value="Intradiol_dOase_core"/>
</dbReference>
<protein>
    <submittedName>
        <fullName evidence="6">Protocatechuate 3,4-dioxygenase, alpha subunit</fullName>
    </submittedName>
</protein>
<dbReference type="InterPro" id="IPR050770">
    <property type="entry name" value="Intradiol_RC_Dioxygenase"/>
</dbReference>
<comment type="similarity">
    <text evidence="1">Belongs to the intradiol ring-cleavage dioxygenase family.</text>
</comment>
<keyword evidence="2 6" id="KW-0223">Dioxygenase</keyword>
<feature type="region of interest" description="Disordered" evidence="4">
    <location>
        <begin position="66"/>
        <end position="93"/>
    </location>
</feature>
<keyword evidence="7" id="KW-1185">Reference proteome</keyword>
<dbReference type="PROSITE" id="PS00083">
    <property type="entry name" value="INTRADIOL_DIOXYGENAS"/>
    <property type="match status" value="1"/>
</dbReference>
<reference evidence="7" key="1">
    <citation type="submission" date="2016-10" db="EMBL/GenBank/DDBJ databases">
        <authorList>
            <person name="Varghese N."/>
            <person name="Submissions S."/>
        </authorList>
    </citation>
    <scope>NUCLEOTIDE SEQUENCE [LARGE SCALE GENOMIC DNA]</scope>
    <source>
        <strain evidence="7">DSM 44771</strain>
    </source>
</reference>
<dbReference type="CDD" id="cd03463">
    <property type="entry name" value="3_4-PCD_alpha"/>
    <property type="match status" value="1"/>
</dbReference>